<dbReference type="InterPro" id="IPR044946">
    <property type="entry name" value="Restrct_endonuc_typeI_TRD_sf"/>
</dbReference>
<dbReference type="Proteomes" id="UP000245489">
    <property type="component" value="Unassembled WGS sequence"/>
</dbReference>
<dbReference type="InterPro" id="IPR052021">
    <property type="entry name" value="Type-I_RS_S_subunit"/>
</dbReference>
<dbReference type="AlphaFoldDB" id="A0A316DFH1"/>
<dbReference type="SUPFAM" id="SSF116734">
    <property type="entry name" value="DNA methylase specificity domain"/>
    <property type="match status" value="2"/>
</dbReference>
<protein>
    <submittedName>
        <fullName evidence="5">Type I restriction enzyme S subunit</fullName>
    </submittedName>
</protein>
<dbReference type="PANTHER" id="PTHR30408:SF12">
    <property type="entry name" value="TYPE I RESTRICTION ENZYME MJAVIII SPECIFICITY SUBUNIT"/>
    <property type="match status" value="1"/>
</dbReference>
<accession>A0A316DFH1</accession>
<dbReference type="Gene3D" id="1.10.287.1120">
    <property type="entry name" value="Bipartite methylase S protein"/>
    <property type="match status" value="1"/>
</dbReference>
<dbReference type="GO" id="GO:0003677">
    <property type="term" value="F:DNA binding"/>
    <property type="evidence" value="ECO:0007669"/>
    <property type="project" value="UniProtKB-KW"/>
</dbReference>
<proteinExistence type="inferred from homology"/>
<evidence type="ECO:0000313" key="5">
    <source>
        <dbReference type="EMBL" id="PWK16951.1"/>
    </source>
</evidence>
<dbReference type="CDD" id="cd17494">
    <property type="entry name" value="RMtype1_S_Sma198ORF994P-TRD2-CR2_like"/>
    <property type="match status" value="1"/>
</dbReference>
<feature type="domain" description="Type I restriction modification DNA specificity" evidence="4">
    <location>
        <begin position="224"/>
        <end position="384"/>
    </location>
</feature>
<keyword evidence="2" id="KW-0680">Restriction system</keyword>
<reference evidence="5 6" key="1">
    <citation type="submission" date="2018-05" db="EMBL/GenBank/DDBJ databases">
        <title>Genomic Encyclopedia of Archaeal and Bacterial Type Strains, Phase II (KMG-II): from individual species to whole genera.</title>
        <authorList>
            <person name="Goeker M."/>
        </authorList>
    </citation>
    <scope>NUCLEOTIDE SEQUENCE [LARGE SCALE GENOMIC DNA]</scope>
    <source>
        <strain evidence="5 6">DSM 22214</strain>
    </source>
</reference>
<organism evidence="5 6">
    <name type="scientific">Arcicella aurantiaca</name>
    <dbReference type="NCBI Taxonomy" id="591202"/>
    <lineage>
        <taxon>Bacteria</taxon>
        <taxon>Pseudomonadati</taxon>
        <taxon>Bacteroidota</taxon>
        <taxon>Cytophagia</taxon>
        <taxon>Cytophagales</taxon>
        <taxon>Flectobacillaceae</taxon>
        <taxon>Arcicella</taxon>
    </lineage>
</organism>
<keyword evidence="6" id="KW-1185">Reference proteome</keyword>
<dbReference type="InterPro" id="IPR000055">
    <property type="entry name" value="Restrct_endonuc_typeI_TRD"/>
</dbReference>
<dbReference type="GO" id="GO:0009307">
    <property type="term" value="P:DNA restriction-modification system"/>
    <property type="evidence" value="ECO:0007669"/>
    <property type="project" value="UniProtKB-KW"/>
</dbReference>
<dbReference type="CDD" id="cd17246">
    <property type="entry name" value="RMtype1_S_SonII-TRD2-CR2_like"/>
    <property type="match status" value="1"/>
</dbReference>
<evidence type="ECO:0000313" key="6">
    <source>
        <dbReference type="Proteomes" id="UP000245489"/>
    </source>
</evidence>
<evidence type="ECO:0000256" key="1">
    <source>
        <dbReference type="ARBA" id="ARBA00010923"/>
    </source>
</evidence>
<evidence type="ECO:0000256" key="2">
    <source>
        <dbReference type="ARBA" id="ARBA00022747"/>
    </source>
</evidence>
<comment type="caution">
    <text evidence="5">The sequence shown here is derived from an EMBL/GenBank/DDBJ whole genome shotgun (WGS) entry which is preliminary data.</text>
</comment>
<dbReference type="Pfam" id="PF01420">
    <property type="entry name" value="Methylase_S"/>
    <property type="match status" value="2"/>
</dbReference>
<keyword evidence="3" id="KW-0238">DNA-binding</keyword>
<gene>
    <name evidence="5" type="ORF">LV89_04609</name>
</gene>
<feature type="domain" description="Type I restriction modification DNA specificity" evidence="4">
    <location>
        <begin position="18"/>
        <end position="197"/>
    </location>
</feature>
<evidence type="ECO:0000256" key="3">
    <source>
        <dbReference type="ARBA" id="ARBA00023125"/>
    </source>
</evidence>
<dbReference type="EMBL" id="QGGO01000040">
    <property type="protein sequence ID" value="PWK16951.1"/>
    <property type="molecule type" value="Genomic_DNA"/>
</dbReference>
<sequence>MEKQNNIPRLRFPEFTNDWEIKKLGAIAEKINSGKTPLGGESVYTEEGILFIRSQNVKDNLLSYENATYIPEDVNDSMKNSIVKSKDILLNITGASLGRSCVVPEEFTIGNVNQHVCIIRINKNNEPFFIQPILSSEKGQNLFLSLQTGSGREGLNFQSIKGIELSFPTLPEQQKIATFLSTVDEKLQALKKKKSLLETYKKGAMQKLFSQNIRFKDDEGNDFEDWEVKTLGEVANITMGQSPSSNSYNSENMGIALIQGNADIQNRLSSPRNWTTEITKECKIGDLILTVRAPVGAVAKSIHNACIGRGVCAISNTSDSNIEYIYQFLLDFETKWSSLEQGSTFTAVSGVEIKKLGVNLPTLPEQTKIANFLTAIDEKIDKVDTQIKQTELWKKGLLQQMFV</sequence>
<dbReference type="RefSeq" id="WP_109745255.1">
    <property type="nucleotide sequence ID" value="NZ_QGGO01000040.1"/>
</dbReference>
<dbReference type="PANTHER" id="PTHR30408">
    <property type="entry name" value="TYPE-1 RESTRICTION ENZYME ECOKI SPECIFICITY PROTEIN"/>
    <property type="match status" value="1"/>
</dbReference>
<evidence type="ECO:0000259" key="4">
    <source>
        <dbReference type="Pfam" id="PF01420"/>
    </source>
</evidence>
<name>A0A316DFH1_9BACT</name>
<dbReference type="OrthoDB" id="667970at2"/>
<comment type="similarity">
    <text evidence="1">Belongs to the type-I restriction system S methylase family.</text>
</comment>
<dbReference type="Gene3D" id="3.90.220.20">
    <property type="entry name" value="DNA methylase specificity domains"/>
    <property type="match status" value="2"/>
</dbReference>